<feature type="region of interest" description="Disordered" evidence="6">
    <location>
        <begin position="596"/>
        <end position="643"/>
    </location>
</feature>
<dbReference type="Gene3D" id="4.10.1000.10">
    <property type="entry name" value="Zinc finger, CCCH-type"/>
    <property type="match status" value="1"/>
</dbReference>
<evidence type="ECO:0000313" key="8">
    <source>
        <dbReference type="EnsemblMetazoa" id="PPA46492.1"/>
    </source>
</evidence>
<feature type="compositionally biased region" description="Basic and acidic residues" evidence="6">
    <location>
        <begin position="113"/>
        <end position="138"/>
    </location>
</feature>
<feature type="region of interest" description="Disordered" evidence="6">
    <location>
        <begin position="1"/>
        <end position="204"/>
    </location>
</feature>
<feature type="compositionally biased region" description="Acidic residues" evidence="6">
    <location>
        <begin position="19"/>
        <end position="42"/>
    </location>
</feature>
<feature type="region of interest" description="Disordered" evidence="6">
    <location>
        <begin position="379"/>
        <end position="448"/>
    </location>
</feature>
<dbReference type="Proteomes" id="UP000005239">
    <property type="component" value="Unassembled WGS sequence"/>
</dbReference>
<feature type="zinc finger region" description="C3H1-type" evidence="5">
    <location>
        <begin position="273"/>
        <end position="294"/>
    </location>
</feature>
<organism evidence="8 9">
    <name type="scientific">Pristionchus pacificus</name>
    <name type="common">Parasitic nematode worm</name>
    <dbReference type="NCBI Taxonomy" id="54126"/>
    <lineage>
        <taxon>Eukaryota</taxon>
        <taxon>Metazoa</taxon>
        <taxon>Ecdysozoa</taxon>
        <taxon>Nematoda</taxon>
        <taxon>Chromadorea</taxon>
        <taxon>Rhabditida</taxon>
        <taxon>Rhabditina</taxon>
        <taxon>Diplogasteromorpha</taxon>
        <taxon>Diplogasteroidea</taxon>
        <taxon>Neodiplogasteridae</taxon>
        <taxon>Pristionchus</taxon>
    </lineage>
</organism>
<evidence type="ECO:0000256" key="6">
    <source>
        <dbReference type="SAM" id="MobiDB-lite"/>
    </source>
</evidence>
<dbReference type="SUPFAM" id="SSF90229">
    <property type="entry name" value="CCCH zinc finger"/>
    <property type="match status" value="3"/>
</dbReference>
<reference evidence="8" key="2">
    <citation type="submission" date="2022-06" db="UniProtKB">
        <authorList>
            <consortium name="EnsemblMetazoa"/>
        </authorList>
    </citation>
    <scope>IDENTIFICATION</scope>
    <source>
        <strain evidence="8">PS312</strain>
    </source>
</reference>
<dbReference type="InterPro" id="IPR000571">
    <property type="entry name" value="Znf_CCCH"/>
</dbReference>
<dbReference type="PROSITE" id="PS50103">
    <property type="entry name" value="ZF_C3H1"/>
    <property type="match status" value="3"/>
</dbReference>
<feature type="domain" description="C3H1-type" evidence="7">
    <location>
        <begin position="245"/>
        <end position="272"/>
    </location>
</feature>
<evidence type="ECO:0000256" key="1">
    <source>
        <dbReference type="ARBA" id="ARBA00022723"/>
    </source>
</evidence>
<evidence type="ECO:0000256" key="2">
    <source>
        <dbReference type="ARBA" id="ARBA00022737"/>
    </source>
</evidence>
<feature type="domain" description="C3H1-type" evidence="7">
    <location>
        <begin position="220"/>
        <end position="242"/>
    </location>
</feature>
<dbReference type="EnsemblMetazoa" id="PPA46492.1">
    <property type="protein sequence ID" value="PPA46492.1"/>
    <property type="gene ID" value="WBGene00304271"/>
</dbReference>
<feature type="compositionally biased region" description="Low complexity" evidence="6">
    <location>
        <begin position="596"/>
        <end position="605"/>
    </location>
</feature>
<evidence type="ECO:0000313" key="9">
    <source>
        <dbReference type="Proteomes" id="UP000005239"/>
    </source>
</evidence>
<dbReference type="OMA" id="GEFPCKA"/>
<accession>A0A8R1V482</accession>
<feature type="compositionally biased region" description="Gly residues" evidence="6">
    <location>
        <begin position="190"/>
        <end position="204"/>
    </location>
</feature>
<reference evidence="9" key="1">
    <citation type="journal article" date="2008" name="Nat. Genet.">
        <title>The Pristionchus pacificus genome provides a unique perspective on nematode lifestyle and parasitism.</title>
        <authorList>
            <person name="Dieterich C."/>
            <person name="Clifton S.W."/>
            <person name="Schuster L.N."/>
            <person name="Chinwalla A."/>
            <person name="Delehaunty K."/>
            <person name="Dinkelacker I."/>
            <person name="Fulton L."/>
            <person name="Fulton R."/>
            <person name="Godfrey J."/>
            <person name="Minx P."/>
            <person name="Mitreva M."/>
            <person name="Roeseler W."/>
            <person name="Tian H."/>
            <person name="Witte H."/>
            <person name="Yang S.P."/>
            <person name="Wilson R.K."/>
            <person name="Sommer R.J."/>
        </authorList>
    </citation>
    <scope>NUCLEOTIDE SEQUENCE [LARGE SCALE GENOMIC DNA]</scope>
    <source>
        <strain evidence="9">PS312</strain>
    </source>
</reference>
<gene>
    <name evidence="8" type="primary">WBGene00304271</name>
</gene>
<feature type="zinc finger region" description="C3H1-type" evidence="5">
    <location>
        <begin position="245"/>
        <end position="272"/>
    </location>
</feature>
<feature type="compositionally biased region" description="Polar residues" evidence="6">
    <location>
        <begin position="1"/>
        <end position="11"/>
    </location>
</feature>
<dbReference type="InterPro" id="IPR036855">
    <property type="entry name" value="Znf_CCCH_sf"/>
</dbReference>
<dbReference type="GO" id="GO:0045892">
    <property type="term" value="P:negative regulation of DNA-templated transcription"/>
    <property type="evidence" value="ECO:0007669"/>
    <property type="project" value="InterPro"/>
</dbReference>
<dbReference type="Pfam" id="PF14608">
    <property type="entry name" value="zf-CCCH_2"/>
    <property type="match status" value="2"/>
</dbReference>
<dbReference type="InterPro" id="IPR045124">
    <property type="entry name" value="Su(sable)-like"/>
</dbReference>
<feature type="zinc finger region" description="C3H1-type" evidence="5">
    <location>
        <begin position="220"/>
        <end position="242"/>
    </location>
</feature>
<sequence length="643" mass="68001">MVDIITKTSANEAMIKQEEMEEEFEDGELVEEGEICDDDDEAPEQKPGLLKAPAPTSSHDGSPPTNNGHPASSPGAKKPSREEHSAPKNTGAESPWKPQSAAAPRSPRSQQQHQDDGFGFGDRDFRSIGSAEDRDFRWNEGPANGAGAEDFDFRDRRRRHSPSPPPHLKRARPSPPHGPFADDGGPPYMGRGGHFGGRGGFRGRGRGGGFGAPRWMERHICKFFREGYCRDGDGCSYSHSAEDSKRRPEVCKFYMSGHCKKGLACHHLHGEFPCKAFHKGECTRDPCQFSHRPLDDYTRPLYDNAMQQEQYSTRMGIPPQPLNRRRVLLPGGPVPGAPTPLMGAPVIAANPAAVAAAQAAAAIVTQGLVAPPGVTPGPFPPGYVPAGGGPHSDRDPSLPPPSVIVPRLSSNPQQQLSDGAPAAIPLPSLLQPASHPAASAPSPPAPATSAASAVAASAAAGGTGFNISMMLAQIAGTMPGADANSTPSSSYAQPPAPYMTGADDLESPESPPQTDFGAPHYAGGPMDIPLPYLHGARGGNQRSGHRPVEYRMLPVDCEPPYSGVSSAIINSSSQQSDPRIARLLASQFDAVSSMIAAQQAAAAAAPPAPPAPPRDPRARPDPRRDPRTARDTDARVSWMPQMS</sequence>
<feature type="compositionally biased region" description="Basic residues" evidence="6">
    <location>
        <begin position="156"/>
        <end position="172"/>
    </location>
</feature>
<dbReference type="AlphaFoldDB" id="A0A8R1V482"/>
<name>A0A8R1V482_PRIPA</name>
<feature type="domain" description="C3H1-type" evidence="7">
    <location>
        <begin position="273"/>
        <end position="294"/>
    </location>
</feature>
<dbReference type="PANTHER" id="PTHR13119:SF12">
    <property type="entry name" value="PROTEIN SUPPRESSOR OF SABLE"/>
    <property type="match status" value="1"/>
</dbReference>
<dbReference type="GO" id="GO:0003723">
    <property type="term" value="F:RNA binding"/>
    <property type="evidence" value="ECO:0007669"/>
    <property type="project" value="InterPro"/>
</dbReference>
<dbReference type="OrthoDB" id="411372at2759"/>
<keyword evidence="1 5" id="KW-0479">Metal-binding</keyword>
<feature type="compositionally biased region" description="Polar residues" evidence="6">
    <location>
        <begin position="408"/>
        <end position="417"/>
    </location>
</feature>
<dbReference type="GO" id="GO:0005634">
    <property type="term" value="C:nucleus"/>
    <property type="evidence" value="ECO:0000318"/>
    <property type="project" value="GO_Central"/>
</dbReference>
<dbReference type="FunFam" id="4.10.1000.10:FF:000049">
    <property type="entry name" value="Protein CBG18471"/>
    <property type="match status" value="1"/>
</dbReference>
<feature type="compositionally biased region" description="Basic and acidic residues" evidence="6">
    <location>
        <begin position="614"/>
        <end position="634"/>
    </location>
</feature>
<keyword evidence="4 5" id="KW-0862">Zinc</keyword>
<proteinExistence type="predicted"/>
<protein>
    <recommendedName>
        <fullName evidence="7">C3H1-type domain-containing protein</fullName>
    </recommendedName>
</protein>
<feature type="region of interest" description="Disordered" evidence="6">
    <location>
        <begin position="480"/>
        <end position="519"/>
    </location>
</feature>
<dbReference type="PANTHER" id="PTHR13119">
    <property type="entry name" value="ZINC FINGER CCCH DOMAIN-CONTAINING PROTEI"/>
    <property type="match status" value="1"/>
</dbReference>
<dbReference type="SMART" id="SM00356">
    <property type="entry name" value="ZnF_C3H1"/>
    <property type="match status" value="3"/>
</dbReference>
<evidence type="ECO:0000256" key="4">
    <source>
        <dbReference type="ARBA" id="ARBA00022833"/>
    </source>
</evidence>
<feature type="compositionally biased region" description="Polar residues" evidence="6">
    <location>
        <begin position="55"/>
        <end position="70"/>
    </location>
</feature>
<evidence type="ECO:0000259" key="7">
    <source>
        <dbReference type="PROSITE" id="PS50103"/>
    </source>
</evidence>
<evidence type="ECO:0000256" key="3">
    <source>
        <dbReference type="ARBA" id="ARBA00022771"/>
    </source>
</evidence>
<evidence type="ECO:0000256" key="5">
    <source>
        <dbReference type="PROSITE-ProRule" id="PRU00723"/>
    </source>
</evidence>
<keyword evidence="2" id="KW-0677">Repeat</keyword>
<keyword evidence="3 5" id="KW-0863">Zinc-finger</keyword>
<dbReference type="GO" id="GO:0008270">
    <property type="term" value="F:zinc ion binding"/>
    <property type="evidence" value="ECO:0007669"/>
    <property type="project" value="UniProtKB-KW"/>
</dbReference>
<keyword evidence="9" id="KW-1185">Reference proteome</keyword>